<evidence type="ECO:0000259" key="5">
    <source>
        <dbReference type="Pfam" id="PF04357"/>
    </source>
</evidence>
<reference evidence="6 7" key="1">
    <citation type="submission" date="2016-12" db="EMBL/GenBank/DDBJ databases">
        <authorList>
            <person name="Song W.-J."/>
            <person name="Kurnit D.M."/>
        </authorList>
    </citation>
    <scope>NUCLEOTIDE SEQUENCE [LARGE SCALE GENOMIC DNA]</scope>
    <source>
        <strain evidence="6 7">DSM 18488</strain>
    </source>
</reference>
<dbReference type="GO" id="GO:0097347">
    <property type="term" value="C:TAM protein secretion complex"/>
    <property type="evidence" value="ECO:0007669"/>
    <property type="project" value="TreeGrafter"/>
</dbReference>
<dbReference type="InterPro" id="IPR007452">
    <property type="entry name" value="TamB_C"/>
</dbReference>
<evidence type="ECO:0000256" key="3">
    <source>
        <dbReference type="ARBA" id="ARBA00022989"/>
    </source>
</evidence>
<proteinExistence type="predicted"/>
<protein>
    <submittedName>
        <fullName evidence="6">Autotransporter translocation and assembly factor TamB</fullName>
    </submittedName>
</protein>
<dbReference type="STRING" id="1121416.SAMN02745220_02475"/>
<dbReference type="PANTHER" id="PTHR36985">
    <property type="entry name" value="TRANSLOCATION AND ASSEMBLY MODULE SUBUNIT TAMB"/>
    <property type="match status" value="1"/>
</dbReference>
<dbReference type="RefSeq" id="WP_073613770.1">
    <property type="nucleotide sequence ID" value="NZ_FRFE01000011.1"/>
</dbReference>
<evidence type="ECO:0000256" key="2">
    <source>
        <dbReference type="ARBA" id="ARBA00022692"/>
    </source>
</evidence>
<dbReference type="EMBL" id="FRFE01000011">
    <property type="protein sequence ID" value="SHO48803.1"/>
    <property type="molecule type" value="Genomic_DNA"/>
</dbReference>
<keyword evidence="3" id="KW-1133">Transmembrane helix</keyword>
<comment type="subcellular location">
    <subcellularLocation>
        <location evidence="1">Membrane</location>
        <topology evidence="1">Single-pass membrane protein</topology>
    </subcellularLocation>
</comment>
<feature type="domain" description="Translocation and assembly module TamB C-terminal" evidence="5">
    <location>
        <begin position="927"/>
        <end position="1264"/>
    </location>
</feature>
<dbReference type="GO" id="GO:0009306">
    <property type="term" value="P:protein secretion"/>
    <property type="evidence" value="ECO:0007669"/>
    <property type="project" value="InterPro"/>
</dbReference>
<evidence type="ECO:0000256" key="4">
    <source>
        <dbReference type="ARBA" id="ARBA00023136"/>
    </source>
</evidence>
<dbReference type="OrthoDB" id="5288149at2"/>
<dbReference type="AlphaFoldDB" id="A0A1M7Y845"/>
<sequence>MKRLFRLTCFLLAMILAALMVLGWTESGLRVLVFGGQLLSGGMVHCGSVNGTIFQSFELNDVTVSTPAVELKLGQFNSSWQLVELFEKRLHIDELALRDVEIRLKTVEEAAETTEDIELPAVLLPIVMLLDHVSIDTLSLLDDNFAELTRITHLSFGLSGIGSRFTLHKLVLRAPGYDGDLEGLLDTEKDWHLELAGRVEYRDFGVGPFNGDVRLKGPLARLDAVVDLQKPAEGHVEGQILELPNNFKWFAKLKLDDAQLADGHETLPEMLFSVAGTAEGEMLEYRGTLEGTIDYLFFHDVACTIEVNGNEDQIEFPKVTVANSQGKAELTDGLLSWKDDLVWHGRLVAKGLDPAMMLADYPGAIDADLYSAGQYGDKMGLTFTADFRSFSGMLRGYELAGHGQVKVDRESVEVEDLLLQSGTAMLQMNGRAESSTGLVNWQDSLSWKAGMQLKDFDPALFFPDYPGTLNTIIHSEGALVGKELSGSADIETLNGTVRGYPVKGRGKVRMVDQFLHIDDLLLQSGRSSLQVTGQAGETIDISAKLGSEDLGEFFPGASGAIHLATTLTGERSVPIIQATGTARKLHVNDIQIDNLQADLKGGLADNTVLAAKLRGSGLQFGTIIAQRVEFDINGFLDHHNFSAKVVQKEGEISFLGDGSLAEDYSWQGMIHDLHLNHDITGLWQQAGRANLSVNADRAKIAEFCLKAGSEKLCLDGDWSGDKSVWQANLEWQELNLARLNKLLTMPEPLHGKSTATLSASGDLTSIAVAQGSITIRDGGFGDDGSESELKSLDLHQASVQLNLQNDKLTTDLSADFVNGSALSGTTEVVGFGVFATSPMSLPLKGKIRADIQDLAFVAPLTEYFIRPTGMLQGDLVVNGTVGSPVVEGKIMLVDGLLEMPTLGITVRDVSFNLTGAENGIAILASMSSGPGSLKADGKLQFEEGGMTGDFHFLGEDFDTTSLPEYEVRTSPDIRFVFDANGGRLTGRVSVPHAMIAPERLTGSVSVSEDVVYLDGDEKVNGSGWPFSMSLKIDLGDDVRLEGYGITGYLRGDLQVDKVPGSQMLGKGQLSLFDGIFAIYGRTLKIERSRLMFAGGPIDNPGVDVRAKKIIADNKRPNETIEVGVDVSGTADNLEFALFSDPAMEESDILAYMVVGRAMSDVGQQDESLINSAAMALGMNKQMGALGQLTELIPVDEVYIEGDTADEMSFVVGKHLTKELFIGYGHNFFLQEGEVRLRYNLGAGFSIETRSSGERTGADLLYSFEK</sequence>
<dbReference type="PANTHER" id="PTHR36985:SF1">
    <property type="entry name" value="TRANSLOCATION AND ASSEMBLY MODULE SUBUNIT TAMB"/>
    <property type="match status" value="1"/>
</dbReference>
<evidence type="ECO:0000313" key="7">
    <source>
        <dbReference type="Proteomes" id="UP000184603"/>
    </source>
</evidence>
<dbReference type="Pfam" id="PF04357">
    <property type="entry name" value="TamB"/>
    <property type="match status" value="1"/>
</dbReference>
<keyword evidence="2" id="KW-0812">Transmembrane</keyword>
<dbReference type="GO" id="GO:0005886">
    <property type="term" value="C:plasma membrane"/>
    <property type="evidence" value="ECO:0007669"/>
    <property type="project" value="InterPro"/>
</dbReference>
<keyword evidence="7" id="KW-1185">Reference proteome</keyword>
<evidence type="ECO:0000313" key="6">
    <source>
        <dbReference type="EMBL" id="SHO48803.1"/>
    </source>
</evidence>
<keyword evidence="4" id="KW-0472">Membrane</keyword>
<evidence type="ECO:0000256" key="1">
    <source>
        <dbReference type="ARBA" id="ARBA00004167"/>
    </source>
</evidence>
<accession>A0A1M7Y845</accession>
<name>A0A1M7Y845_9BACT</name>
<gene>
    <name evidence="6" type="ORF">SAMN02745220_02475</name>
</gene>
<dbReference type="Proteomes" id="UP000184603">
    <property type="component" value="Unassembled WGS sequence"/>
</dbReference>
<organism evidence="6 7">
    <name type="scientific">Desulfopila aestuarii DSM 18488</name>
    <dbReference type="NCBI Taxonomy" id="1121416"/>
    <lineage>
        <taxon>Bacteria</taxon>
        <taxon>Pseudomonadati</taxon>
        <taxon>Thermodesulfobacteriota</taxon>
        <taxon>Desulfobulbia</taxon>
        <taxon>Desulfobulbales</taxon>
        <taxon>Desulfocapsaceae</taxon>
        <taxon>Desulfopila</taxon>
    </lineage>
</organism>